<dbReference type="InterPro" id="IPR029178">
    <property type="entry name" value="Ecm11_C"/>
</dbReference>
<proteinExistence type="predicted"/>
<feature type="domain" description="Extracellular mutant protein 11 C-terminal" evidence="1">
    <location>
        <begin position="334"/>
        <end position="450"/>
    </location>
</feature>
<dbReference type="OrthoDB" id="4056678at2759"/>
<evidence type="ECO:0000313" key="2">
    <source>
        <dbReference type="EMBL" id="SSD59136.1"/>
    </source>
</evidence>
<keyword evidence="3" id="KW-1185">Reference proteome</keyword>
<protein>
    <recommendedName>
        <fullName evidence="1">Extracellular mutant protein 11 C-terminal domain-containing protein</fullName>
    </recommendedName>
</protein>
<reference evidence="3" key="1">
    <citation type="submission" date="2018-06" db="EMBL/GenBank/DDBJ databases">
        <authorList>
            <person name="Guldener U."/>
        </authorList>
    </citation>
    <scope>NUCLEOTIDE SEQUENCE [LARGE SCALE GENOMIC DNA]</scope>
    <source>
        <strain evidence="3">UTAD17</strain>
    </source>
</reference>
<evidence type="ECO:0000259" key="1">
    <source>
        <dbReference type="Pfam" id="PF15463"/>
    </source>
</evidence>
<organism evidence="2 3">
    <name type="scientific">Saccharomycodes ludwigii</name>
    <dbReference type="NCBI Taxonomy" id="36035"/>
    <lineage>
        <taxon>Eukaryota</taxon>
        <taxon>Fungi</taxon>
        <taxon>Dikarya</taxon>
        <taxon>Ascomycota</taxon>
        <taxon>Saccharomycotina</taxon>
        <taxon>Saccharomycetes</taxon>
        <taxon>Saccharomycodales</taxon>
        <taxon>Saccharomycodaceae</taxon>
        <taxon>Saccharomycodes</taxon>
    </lineage>
</organism>
<dbReference type="Proteomes" id="UP000262825">
    <property type="component" value="Unassembled WGS sequence"/>
</dbReference>
<sequence length="453" mass="51100">MVEVKKETNYDNDPSVANSIANTLNNKVLIDEKRPINSLLTTASKKPLNSKVEQTNRRLSISTISTQSSKGHTVSPHFLMKNKKRKKNHSVNVNTSSLNNSSFVLNSSVDMNDSSNSITVKSEPINIHNNNNTFSKTAKIGFNNMSETPTGNVRKKILTNWNTTISNDKALPRTIEKNAEQKTCENNNNHTPTLTTTTIAAADPIPGTNKYSNEISNDDSIKYKRAKLTDFFLAQPSLDTEINMDPTVLSYDFSQSFDCNATTNMMAPNSPTTKKSKNKFSQINNKSKYNYDSALIALDSNIDSSAINNDTSNNSLVGLKEQKIVLPKVIPGPYKELNFLLYQEGEEEEEVTDTDSFYRKIFEEIESPDEKNLCLNYSKMTICEWYSKGLEFNEQHRDILKKLAMARIKLSYRFKTITDLINERAHSLNRHGALIDEKLVKVQQLGNEILDII</sequence>
<name>A0A376B371_9ASCO</name>
<dbReference type="Pfam" id="PF15463">
    <property type="entry name" value="ECM11"/>
    <property type="match status" value="1"/>
</dbReference>
<gene>
    <name evidence="2" type="ORF">SCODWIG_00897</name>
</gene>
<evidence type="ECO:0000313" key="3">
    <source>
        <dbReference type="Proteomes" id="UP000262825"/>
    </source>
</evidence>
<dbReference type="AlphaFoldDB" id="A0A376B371"/>
<dbReference type="EMBL" id="UFAJ01000096">
    <property type="protein sequence ID" value="SSD59136.1"/>
    <property type="molecule type" value="Genomic_DNA"/>
</dbReference>
<accession>A0A376B371</accession>
<dbReference type="VEuPathDB" id="FungiDB:SCODWIG_00897"/>